<proteinExistence type="predicted"/>
<evidence type="ECO:0000256" key="4">
    <source>
        <dbReference type="PROSITE-ProRule" id="PRU00473"/>
    </source>
</evidence>
<dbReference type="InterPro" id="IPR050330">
    <property type="entry name" value="Bact_OuterMem_StrucFunc"/>
</dbReference>
<comment type="subcellular location">
    <subcellularLocation>
        <location evidence="1">Cell outer membrane</location>
    </subcellularLocation>
</comment>
<dbReference type="PROSITE" id="PS51123">
    <property type="entry name" value="OMPA_2"/>
    <property type="match status" value="1"/>
</dbReference>
<dbReference type="GO" id="GO:0009279">
    <property type="term" value="C:cell outer membrane"/>
    <property type="evidence" value="ECO:0007669"/>
    <property type="project" value="UniProtKB-SubCell"/>
</dbReference>
<dbReference type="Gene3D" id="3.30.1330.60">
    <property type="entry name" value="OmpA-like domain"/>
    <property type="match status" value="1"/>
</dbReference>
<gene>
    <name evidence="7" type="ORF">BC751_1748</name>
</gene>
<evidence type="ECO:0000256" key="3">
    <source>
        <dbReference type="ARBA" id="ARBA00023237"/>
    </source>
</evidence>
<dbReference type="Pfam" id="PF00691">
    <property type="entry name" value="OmpA"/>
    <property type="match status" value="1"/>
</dbReference>
<dbReference type="PANTHER" id="PTHR30329">
    <property type="entry name" value="STATOR ELEMENT OF FLAGELLAR MOTOR COMPLEX"/>
    <property type="match status" value="1"/>
</dbReference>
<name>A0A4Q7PBL9_9BACT</name>
<feature type="region of interest" description="Disordered" evidence="5">
    <location>
        <begin position="289"/>
        <end position="312"/>
    </location>
</feature>
<dbReference type="SUPFAM" id="SSF103088">
    <property type="entry name" value="OmpA-like"/>
    <property type="match status" value="1"/>
</dbReference>
<evidence type="ECO:0000256" key="1">
    <source>
        <dbReference type="ARBA" id="ARBA00004442"/>
    </source>
</evidence>
<accession>A0A4Q7PBL9</accession>
<dbReference type="CDD" id="cd07185">
    <property type="entry name" value="OmpA_C-like"/>
    <property type="match status" value="1"/>
</dbReference>
<dbReference type="AlphaFoldDB" id="A0A4Q7PBL9"/>
<dbReference type="InterPro" id="IPR006664">
    <property type="entry name" value="OMP_bac"/>
</dbReference>
<evidence type="ECO:0000313" key="7">
    <source>
        <dbReference type="EMBL" id="RZS96182.1"/>
    </source>
</evidence>
<evidence type="ECO:0000256" key="5">
    <source>
        <dbReference type="SAM" id="MobiDB-lite"/>
    </source>
</evidence>
<dbReference type="InterPro" id="IPR006665">
    <property type="entry name" value="OmpA-like"/>
</dbReference>
<feature type="compositionally biased region" description="Basic and acidic residues" evidence="5">
    <location>
        <begin position="298"/>
        <end position="312"/>
    </location>
</feature>
<dbReference type="Proteomes" id="UP000292209">
    <property type="component" value="Unassembled WGS sequence"/>
</dbReference>
<reference evidence="7 8" key="1">
    <citation type="submission" date="2019-02" db="EMBL/GenBank/DDBJ databases">
        <title>Genomic Encyclopedia of Archaeal and Bacterial Type Strains, Phase II (KMG-II): from individual species to whole genera.</title>
        <authorList>
            <person name="Goeker M."/>
        </authorList>
    </citation>
    <scope>NUCLEOTIDE SEQUENCE [LARGE SCALE GENOMIC DNA]</scope>
    <source>
        <strain evidence="7 8">DSM 21411</strain>
    </source>
</reference>
<sequence length="312" mass="35468">MHPNKNIHFQTLNPWYLMHQYKNSQQIIFSSKLNTSQMIKALLISAVFYTVFFNALAQSPCDPHPLFNILPQHSISGCEQKEYDKIKVEFTDKDGTWIQYEKAGYFLKTFYTFEGEWGKNPSNAMIFQNYIQAVSSKGGTVINQSKANLFLHFKSGGESWYIHIQSDQSGTFSVSCVREENMNQYIVLSAEDIAKEMKANGKATFYGIYFDTDKSDIKPESNETLEQLAKYLKSNPKVNVFIVGHTDNTGSFEHNQKLSEKRAEAVVNHLIGTYQIAAARLKAYGVSSLSPVSTNTSEEGKSKNRRVEMVLR</sequence>
<comment type="caution">
    <text evidence="7">The sequence shown here is derived from an EMBL/GenBank/DDBJ whole genome shotgun (WGS) entry which is preliminary data.</text>
</comment>
<feature type="domain" description="OmpA-like" evidence="6">
    <location>
        <begin position="197"/>
        <end position="312"/>
    </location>
</feature>
<evidence type="ECO:0000313" key="8">
    <source>
        <dbReference type="Proteomes" id="UP000292209"/>
    </source>
</evidence>
<dbReference type="InterPro" id="IPR036737">
    <property type="entry name" value="OmpA-like_sf"/>
</dbReference>
<keyword evidence="2 4" id="KW-0472">Membrane</keyword>
<keyword evidence="3" id="KW-0998">Cell outer membrane</keyword>
<keyword evidence="8" id="KW-1185">Reference proteome</keyword>
<dbReference type="EMBL" id="SGXG01000001">
    <property type="protein sequence ID" value="RZS96182.1"/>
    <property type="molecule type" value="Genomic_DNA"/>
</dbReference>
<dbReference type="PANTHER" id="PTHR30329:SF21">
    <property type="entry name" value="LIPOPROTEIN YIAD-RELATED"/>
    <property type="match status" value="1"/>
</dbReference>
<protein>
    <submittedName>
        <fullName evidence="7">Outer membrane protein OmpA-like peptidoglycan-associated protein</fullName>
    </submittedName>
</protein>
<dbReference type="PRINTS" id="PR01021">
    <property type="entry name" value="OMPADOMAIN"/>
</dbReference>
<organism evidence="7 8">
    <name type="scientific">Cecembia calidifontis</name>
    <dbReference type="NCBI Taxonomy" id="1187080"/>
    <lineage>
        <taxon>Bacteria</taxon>
        <taxon>Pseudomonadati</taxon>
        <taxon>Bacteroidota</taxon>
        <taxon>Cytophagia</taxon>
        <taxon>Cytophagales</taxon>
        <taxon>Cyclobacteriaceae</taxon>
        <taxon>Cecembia</taxon>
    </lineage>
</organism>
<evidence type="ECO:0000259" key="6">
    <source>
        <dbReference type="PROSITE" id="PS51123"/>
    </source>
</evidence>
<evidence type="ECO:0000256" key="2">
    <source>
        <dbReference type="ARBA" id="ARBA00023136"/>
    </source>
</evidence>